<feature type="compositionally biased region" description="Polar residues" evidence="1">
    <location>
        <begin position="75"/>
        <end position="88"/>
    </location>
</feature>
<reference evidence="3" key="1">
    <citation type="submission" date="2022-06" db="EMBL/GenBank/DDBJ databases">
        <authorList>
            <person name="Dietemann V."/>
            <person name="Ory F."/>
            <person name="Dainat B."/>
            <person name="Oberhansli S."/>
        </authorList>
    </citation>
    <scope>NUCLEOTIDE SEQUENCE</scope>
    <source>
        <strain evidence="3">Ena-SAMPLE-TAB-26-04-2022-14:26:32:270-5432</strain>
    </source>
</reference>
<proteinExistence type="predicted"/>
<protein>
    <submittedName>
        <fullName evidence="3">FAD/FMN-containing dehydrogenase</fullName>
    </submittedName>
</protein>
<dbReference type="RefSeq" id="WP_213431343.1">
    <property type="nucleotide sequence ID" value="NZ_AP031286.1"/>
</dbReference>
<feature type="chain" id="PRO_5045432395" evidence="2">
    <location>
        <begin position="25"/>
        <end position="88"/>
    </location>
</feature>
<comment type="caution">
    <text evidence="3">The sequence shown here is derived from an EMBL/GenBank/DDBJ whole genome shotgun (WGS) entry which is preliminary data.</text>
</comment>
<sequence length="88" mass="9672">MKKVWLGITALVLVMGIGAAGAYAASPDNNAGGDRSDFEQMLPFAKQMHPDLSDQQIEQMYNNCHKGNGMGRGMMTNSQWRGSMMNFN</sequence>
<evidence type="ECO:0000256" key="1">
    <source>
        <dbReference type="SAM" id="MobiDB-lite"/>
    </source>
</evidence>
<dbReference type="Proteomes" id="UP001154322">
    <property type="component" value="Unassembled WGS sequence"/>
</dbReference>
<gene>
    <name evidence="3" type="ORF">WJ0W_001663</name>
</gene>
<feature type="signal peptide" evidence="2">
    <location>
        <begin position="1"/>
        <end position="24"/>
    </location>
</feature>
<evidence type="ECO:0000313" key="4">
    <source>
        <dbReference type="Proteomes" id="UP001154322"/>
    </source>
</evidence>
<accession>A0ABM9FYU0</accession>
<evidence type="ECO:0000313" key="3">
    <source>
        <dbReference type="EMBL" id="CAH8244428.1"/>
    </source>
</evidence>
<feature type="region of interest" description="Disordered" evidence="1">
    <location>
        <begin position="68"/>
        <end position="88"/>
    </location>
</feature>
<keyword evidence="4" id="KW-1185">Reference proteome</keyword>
<dbReference type="EMBL" id="CALYLO010000001">
    <property type="protein sequence ID" value="CAH8244428.1"/>
    <property type="molecule type" value="Genomic_DNA"/>
</dbReference>
<organism evidence="3 4">
    <name type="scientific">Paenibacillus melissococcoides</name>
    <dbReference type="NCBI Taxonomy" id="2912268"/>
    <lineage>
        <taxon>Bacteria</taxon>
        <taxon>Bacillati</taxon>
        <taxon>Bacillota</taxon>
        <taxon>Bacilli</taxon>
        <taxon>Bacillales</taxon>
        <taxon>Paenibacillaceae</taxon>
        <taxon>Paenibacillus</taxon>
    </lineage>
</organism>
<keyword evidence="2" id="KW-0732">Signal</keyword>
<name>A0ABM9FYU0_9BACL</name>
<evidence type="ECO:0000256" key="2">
    <source>
        <dbReference type="SAM" id="SignalP"/>
    </source>
</evidence>